<comment type="caution">
    <text evidence="1">The sequence shown here is derived from an EMBL/GenBank/DDBJ whole genome shotgun (WGS) entry which is preliminary data.</text>
</comment>
<name>C5S0G7_9PAST</name>
<dbReference type="EMBL" id="ACQL01000068">
    <property type="protein sequence ID" value="EER47684.1"/>
    <property type="molecule type" value="Genomic_DNA"/>
</dbReference>
<dbReference type="RefSeq" id="WP_005823141.1">
    <property type="nucleotide sequence ID" value="NZ_ACQL01000068.1"/>
</dbReference>
<protein>
    <submittedName>
        <fullName evidence="1">Uncharacterized protein</fullName>
    </submittedName>
</protein>
<dbReference type="Proteomes" id="UP000005532">
    <property type="component" value="Unassembled WGS sequence"/>
</dbReference>
<accession>C5S0G7</accession>
<sequence>MGFFDFLGKVGKSINDSMQSAMEDKIIDLWQRLKNSDEDRIASYLNSKERITNLDCTAILAIYYRHQRYGVDSVLSRVNHNSEDIIQQTLKLCGHNMIQLSKKSPMREIQQTADKFIADYRKNTY</sequence>
<gene>
    <name evidence="1" type="ORF">AM305_06961</name>
</gene>
<evidence type="ECO:0000313" key="1">
    <source>
        <dbReference type="EMBL" id="EER47684.1"/>
    </source>
</evidence>
<organism evidence="1 2">
    <name type="scientific">Actinobacillus minor NM305</name>
    <dbReference type="NCBI Taxonomy" id="637911"/>
    <lineage>
        <taxon>Bacteria</taxon>
        <taxon>Pseudomonadati</taxon>
        <taxon>Pseudomonadota</taxon>
        <taxon>Gammaproteobacteria</taxon>
        <taxon>Pasteurellales</taxon>
        <taxon>Pasteurellaceae</taxon>
        <taxon>Actinobacillus</taxon>
    </lineage>
</organism>
<proteinExistence type="predicted"/>
<evidence type="ECO:0000313" key="2">
    <source>
        <dbReference type="Proteomes" id="UP000005532"/>
    </source>
</evidence>
<dbReference type="AlphaFoldDB" id="C5S0G7"/>
<reference evidence="1 2" key="1">
    <citation type="journal article" date="2010" name="Vet. Microbiol.">
        <title>Production of haemolysins by strains of the Actinobacillus minor/porcitonsillarum complex.</title>
        <authorList>
            <person name="Arya G."/>
            <person name="Niven D.F."/>
        </authorList>
    </citation>
    <scope>NUCLEOTIDE SEQUENCE [LARGE SCALE GENOMIC DNA]</scope>
    <source>
        <strain evidence="1 2">NM305</strain>
    </source>
</reference>